<keyword evidence="4" id="KW-0378">Hydrolase</keyword>
<evidence type="ECO:0008006" key="8">
    <source>
        <dbReference type="Google" id="ProtNLM"/>
    </source>
</evidence>
<keyword evidence="7" id="KW-1185">Reference proteome</keyword>
<name>A0AAV7XZF3_9NEOP</name>
<evidence type="ECO:0000256" key="1">
    <source>
        <dbReference type="ARBA" id="ARBA00006641"/>
    </source>
</evidence>
<dbReference type="InterPro" id="IPR016125">
    <property type="entry name" value="Peptidase_C15-like"/>
</dbReference>
<dbReference type="PANTHER" id="PTHR23402:SF1">
    <property type="entry name" value="PYROGLUTAMYL-PEPTIDASE I"/>
    <property type="match status" value="1"/>
</dbReference>
<dbReference type="PANTHER" id="PTHR23402">
    <property type="entry name" value="PROTEASE FAMILY C15 PYROGLUTAMYL-PEPTIDASE I-RELATED"/>
    <property type="match status" value="1"/>
</dbReference>
<keyword evidence="2" id="KW-0963">Cytoplasm</keyword>
<evidence type="ECO:0000313" key="7">
    <source>
        <dbReference type="Proteomes" id="UP001075354"/>
    </source>
</evidence>
<dbReference type="InterPro" id="IPR036440">
    <property type="entry name" value="Peptidase_C15-like_sf"/>
</dbReference>
<dbReference type="Pfam" id="PF01470">
    <property type="entry name" value="Peptidase_C15"/>
    <property type="match status" value="1"/>
</dbReference>
<protein>
    <recommendedName>
        <fullName evidence="8">Pyroglutamyl-peptidase 1</fullName>
    </recommendedName>
</protein>
<dbReference type="InterPro" id="IPR000816">
    <property type="entry name" value="Peptidase_C15"/>
</dbReference>
<evidence type="ECO:0000256" key="4">
    <source>
        <dbReference type="ARBA" id="ARBA00022801"/>
    </source>
</evidence>
<organism evidence="6 7">
    <name type="scientific">Megalurothrips usitatus</name>
    <name type="common">bean blossom thrips</name>
    <dbReference type="NCBI Taxonomy" id="439358"/>
    <lineage>
        <taxon>Eukaryota</taxon>
        <taxon>Metazoa</taxon>
        <taxon>Ecdysozoa</taxon>
        <taxon>Arthropoda</taxon>
        <taxon>Hexapoda</taxon>
        <taxon>Insecta</taxon>
        <taxon>Pterygota</taxon>
        <taxon>Neoptera</taxon>
        <taxon>Paraneoptera</taxon>
        <taxon>Thysanoptera</taxon>
        <taxon>Terebrantia</taxon>
        <taxon>Thripoidea</taxon>
        <taxon>Thripidae</taxon>
        <taxon>Megalurothrips</taxon>
    </lineage>
</organism>
<dbReference type="Gene3D" id="3.40.630.20">
    <property type="entry name" value="Peptidase C15, pyroglutamyl peptidase I-like"/>
    <property type="match status" value="1"/>
</dbReference>
<dbReference type="SUPFAM" id="SSF53182">
    <property type="entry name" value="Pyrrolidone carboxyl peptidase (pyroglutamate aminopeptidase)"/>
    <property type="match status" value="1"/>
</dbReference>
<dbReference type="PRINTS" id="PR00706">
    <property type="entry name" value="PYROGLUPTASE"/>
</dbReference>
<comment type="caution">
    <text evidence="6">The sequence shown here is derived from an EMBL/GenBank/DDBJ whole genome shotgun (WGS) entry which is preliminary data.</text>
</comment>
<dbReference type="CDD" id="cd00501">
    <property type="entry name" value="Peptidase_C15"/>
    <property type="match status" value="1"/>
</dbReference>
<dbReference type="AlphaFoldDB" id="A0AAV7XZF3"/>
<dbReference type="GO" id="GO:0006508">
    <property type="term" value="P:proteolysis"/>
    <property type="evidence" value="ECO:0007669"/>
    <property type="project" value="UniProtKB-KW"/>
</dbReference>
<keyword evidence="5" id="KW-0788">Thiol protease</keyword>
<dbReference type="GO" id="GO:0005829">
    <property type="term" value="C:cytosol"/>
    <property type="evidence" value="ECO:0007669"/>
    <property type="project" value="InterPro"/>
</dbReference>
<comment type="similarity">
    <text evidence="1">Belongs to the peptidase C15 family.</text>
</comment>
<dbReference type="EMBL" id="JAPTSV010000002">
    <property type="protein sequence ID" value="KAJ1530576.1"/>
    <property type="molecule type" value="Genomic_DNA"/>
</dbReference>
<dbReference type="Proteomes" id="UP001075354">
    <property type="component" value="Chromosome 2"/>
</dbReference>
<proteinExistence type="inferred from homology"/>
<dbReference type="GO" id="GO:0016920">
    <property type="term" value="F:pyroglutamyl-peptidase activity"/>
    <property type="evidence" value="ECO:0007669"/>
    <property type="project" value="InterPro"/>
</dbReference>
<keyword evidence="3" id="KW-0645">Protease</keyword>
<accession>A0AAV7XZF3</accession>
<evidence type="ECO:0000256" key="2">
    <source>
        <dbReference type="ARBA" id="ARBA00022490"/>
    </source>
</evidence>
<dbReference type="PIRSF" id="PIRSF015592">
    <property type="entry name" value="Prld-crbxl_pptds"/>
    <property type="match status" value="1"/>
</dbReference>
<evidence type="ECO:0000256" key="3">
    <source>
        <dbReference type="ARBA" id="ARBA00022670"/>
    </source>
</evidence>
<evidence type="ECO:0000256" key="5">
    <source>
        <dbReference type="ARBA" id="ARBA00022807"/>
    </source>
</evidence>
<gene>
    <name evidence="6" type="ORF">ONE63_005459</name>
</gene>
<reference evidence="6" key="1">
    <citation type="submission" date="2022-12" db="EMBL/GenBank/DDBJ databases">
        <title>Chromosome-level genome assembly of the bean flower thrips Megalurothrips usitatus.</title>
        <authorList>
            <person name="Ma L."/>
            <person name="Liu Q."/>
            <person name="Li H."/>
            <person name="Cai W."/>
        </authorList>
    </citation>
    <scope>NUCLEOTIDE SEQUENCE</scope>
    <source>
        <strain evidence="6">Cailab_2022a</strain>
    </source>
</reference>
<sequence>MVCKVVVTGFGPFGCHTINASWEAVKLLPDMLDAEACGISLIVEEIPVEYDETLKRLSKLKDEHNPTLMIHVGVSHKAKNITLESCASKHGYDRPDVQGKIPTGKECCIGTEKQFKTNLAIEKLVDDLNTLNIGVDFCTSCDAGLYLCEFSYYTSLCLNEQNSLFVHVPDIGKPYLPKETAQGLCEIIRLAVAQINCTTRGEDNAI</sequence>
<evidence type="ECO:0000313" key="6">
    <source>
        <dbReference type="EMBL" id="KAJ1530576.1"/>
    </source>
</evidence>